<proteinExistence type="predicted"/>
<sequence>MRNLCKKGAGILLAVLCLSACSDSKSNYPGEYVGFEKMTATYTFSKTAEDQDISIKIIAAEKQDKDREVTLAGKWKPGEQPAFRLMDTKVIIPAKKKSATARIRFFPRQMKQNTEVRIICSPKDKNVKQTQLTLKLVVK</sequence>
<evidence type="ECO:0000313" key="2">
    <source>
        <dbReference type="EMBL" id="EGF59652.1"/>
    </source>
</evidence>
<evidence type="ECO:0000313" key="3">
    <source>
        <dbReference type="Proteomes" id="UP000003416"/>
    </source>
</evidence>
<dbReference type="RefSeq" id="WP_009123565.1">
    <property type="nucleotide sequence ID" value="NZ_GL882606.1"/>
</dbReference>
<keyword evidence="1" id="KW-0732">Signal</keyword>
<dbReference type="HOGENOM" id="CLU_149826_0_0_10"/>
<dbReference type="Proteomes" id="UP000003416">
    <property type="component" value="Unassembled WGS sequence"/>
</dbReference>
<accession>F3PNB3</accession>
<evidence type="ECO:0008006" key="4">
    <source>
        <dbReference type="Google" id="ProtNLM"/>
    </source>
</evidence>
<dbReference type="EMBL" id="AFBN01000005">
    <property type="protein sequence ID" value="EGF59652.1"/>
    <property type="molecule type" value="Genomic_DNA"/>
</dbReference>
<gene>
    <name evidence="2" type="ORF">HMPREF9446_00199</name>
</gene>
<comment type="caution">
    <text evidence="2">The sequence shown here is derived from an EMBL/GenBank/DDBJ whole genome shotgun (WGS) entry which is preliminary data.</text>
</comment>
<reference evidence="2 3" key="1">
    <citation type="submission" date="2011-02" db="EMBL/GenBank/DDBJ databases">
        <authorList>
            <person name="Weinstock G."/>
            <person name="Sodergren E."/>
            <person name="Clifton S."/>
            <person name="Fulton L."/>
            <person name="Fulton B."/>
            <person name="Courtney L."/>
            <person name="Fronick C."/>
            <person name="Harrison M."/>
            <person name="Strong C."/>
            <person name="Farmer C."/>
            <person name="Delahaunty K."/>
            <person name="Markovic C."/>
            <person name="Hall O."/>
            <person name="Minx P."/>
            <person name="Tomlinson C."/>
            <person name="Mitreva M."/>
            <person name="Hou S."/>
            <person name="Chen J."/>
            <person name="Wollam A."/>
            <person name="Pepin K.H."/>
            <person name="Johnson M."/>
            <person name="Bhonagiri V."/>
            <person name="Zhang X."/>
            <person name="Suruliraj S."/>
            <person name="Warren W."/>
            <person name="Chinwalla A."/>
            <person name="Mardis E.R."/>
            <person name="Wilson R.K."/>
        </authorList>
    </citation>
    <scope>NUCLEOTIDE SEQUENCE [LARGE SCALE GENOMIC DNA]</scope>
    <source>
        <strain evidence="2 3">YIT 12057</strain>
    </source>
</reference>
<dbReference type="GeneID" id="86048034"/>
<keyword evidence="3" id="KW-1185">Reference proteome</keyword>
<dbReference type="eggNOG" id="ENOG50302SM">
    <property type="taxonomic scope" value="Bacteria"/>
</dbReference>
<dbReference type="AlphaFoldDB" id="F3PNB3"/>
<feature type="signal peptide" evidence="1">
    <location>
        <begin position="1"/>
        <end position="22"/>
    </location>
</feature>
<name>F3PNB3_9BACE</name>
<evidence type="ECO:0000256" key="1">
    <source>
        <dbReference type="SAM" id="SignalP"/>
    </source>
</evidence>
<protein>
    <recommendedName>
        <fullName evidence="4">DUF4625 domain-containing protein</fullName>
    </recommendedName>
</protein>
<dbReference type="STRING" id="763034.HMPREF9446_00199"/>
<organism evidence="2 3">
    <name type="scientific">Bacteroides fluxus YIT 12057</name>
    <dbReference type="NCBI Taxonomy" id="763034"/>
    <lineage>
        <taxon>Bacteria</taxon>
        <taxon>Pseudomonadati</taxon>
        <taxon>Bacteroidota</taxon>
        <taxon>Bacteroidia</taxon>
        <taxon>Bacteroidales</taxon>
        <taxon>Bacteroidaceae</taxon>
        <taxon>Bacteroides</taxon>
    </lineage>
</organism>
<feature type="chain" id="PRO_5003300077" description="DUF4625 domain-containing protein" evidence="1">
    <location>
        <begin position="23"/>
        <end position="139"/>
    </location>
</feature>